<proteinExistence type="predicted"/>
<keyword evidence="4" id="KW-0540">Nuclease</keyword>
<dbReference type="AlphaFoldDB" id="E6N5Z7"/>
<sequence length="207" mass="22494">MLSSSPYLFFFGKIQEAVARIAYPVEDRLGVVERVCGVDAAYRRGRVAAAAVVYDVGERRVVEDVVEVIAGKTTPYIPGFLVLREGPAMLRALQRTKTDYDVLVADGHGRAHPRRCGLATLLGFAVDKPSIGVAKSILIGTRQPSNSHDKIVEGDEVIGVAKGKTVYSQGYGVSFNDLLKVFDLFGGAYPEPLRVADRLSREAVKKL</sequence>
<comment type="catalytic activity">
    <reaction evidence="1">
        <text>Endonucleolytic cleavage at apurinic or apyrimidinic sites to products with a 5'-phosphate.</text>
        <dbReference type="EC" id="3.1.21.7"/>
    </reaction>
</comment>
<dbReference type="Gene3D" id="3.30.2170.10">
    <property type="entry name" value="archaeoglobus fulgidus dsm 4304 superfamily"/>
    <property type="match status" value="1"/>
</dbReference>
<evidence type="ECO:0000313" key="7">
    <source>
        <dbReference type="EMBL" id="BAJ47749.1"/>
    </source>
</evidence>
<dbReference type="Proteomes" id="UP000008120">
    <property type="component" value="Chromosome"/>
</dbReference>
<dbReference type="InterPro" id="IPR007581">
    <property type="entry name" value="Endonuclease-V"/>
</dbReference>
<evidence type="ECO:0000256" key="1">
    <source>
        <dbReference type="ARBA" id="ARBA00001835"/>
    </source>
</evidence>
<organism evidence="7 9">
    <name type="scientific">Caldiarchaeum subterraneum</name>
    <dbReference type="NCBI Taxonomy" id="311458"/>
    <lineage>
        <taxon>Archaea</taxon>
        <taxon>Nitrososphaerota</taxon>
        <taxon>Candidatus Caldarchaeales</taxon>
        <taxon>Candidatus Caldarchaeaceae</taxon>
        <taxon>Candidatus Caldarchaeum</taxon>
    </lineage>
</organism>
<dbReference type="GO" id="GO:0043737">
    <property type="term" value="F:deoxyribonuclease V activity"/>
    <property type="evidence" value="ECO:0007669"/>
    <property type="project" value="UniProtKB-EC"/>
</dbReference>
<evidence type="ECO:0000256" key="4">
    <source>
        <dbReference type="ARBA" id="ARBA00022722"/>
    </source>
</evidence>
<evidence type="ECO:0000313" key="8">
    <source>
        <dbReference type="EMBL" id="BAJ50588.1"/>
    </source>
</evidence>
<gene>
    <name evidence="8" type="ORF">CSUB_C0730</name>
    <name evidence="7" type="ORF">HGMM_F13A09C34</name>
</gene>
<keyword evidence="3" id="KW-0963">Cytoplasm</keyword>
<dbReference type="EC" id="3.1.21.7" evidence="7"/>
<accession>E6N5Z7</accession>
<keyword evidence="6 7" id="KW-0378">Hydrolase</keyword>
<reference evidence="7 9" key="1">
    <citation type="journal article" date="2005" name="Environ. Microbiol.">
        <title>Genetic and functional properties of uncultivated thermophilic crenarchaeotes from a subsurface gold mine as revealed by analysis of genome fragments.</title>
        <authorList>
            <person name="Nunoura T."/>
            <person name="Hirayama H."/>
            <person name="Takami H."/>
            <person name="Oida H."/>
            <person name="Nishi S."/>
            <person name="Shimamura S."/>
            <person name="Suzuki Y."/>
            <person name="Inagaki F."/>
            <person name="Takai K."/>
            <person name="Nealson K.H."/>
            <person name="Horikoshi K."/>
        </authorList>
    </citation>
    <scope>NUCLEOTIDE SEQUENCE [LARGE SCALE GENOMIC DNA]</scope>
</reference>
<evidence type="ECO:0000256" key="2">
    <source>
        <dbReference type="ARBA" id="ARBA00004496"/>
    </source>
</evidence>
<dbReference type="Pfam" id="PF04493">
    <property type="entry name" value="Endonuclease_5"/>
    <property type="match status" value="1"/>
</dbReference>
<evidence type="ECO:0000313" key="9">
    <source>
        <dbReference type="Proteomes" id="UP000008120"/>
    </source>
</evidence>
<dbReference type="PANTHER" id="PTHR28511">
    <property type="entry name" value="ENDONUCLEASE V"/>
    <property type="match status" value="1"/>
</dbReference>
<dbReference type="KEGG" id="csu:CSUB_C0730"/>
<dbReference type="EMBL" id="BA000048">
    <property type="protein sequence ID" value="BAJ50588.1"/>
    <property type="molecule type" value="Genomic_DNA"/>
</dbReference>
<evidence type="ECO:0000256" key="6">
    <source>
        <dbReference type="ARBA" id="ARBA00022801"/>
    </source>
</evidence>
<dbReference type="EMBL" id="AP011845">
    <property type="protein sequence ID" value="BAJ47749.1"/>
    <property type="molecule type" value="Genomic_DNA"/>
</dbReference>
<dbReference type="BioCyc" id="CCAL311458:G131R-743-MONOMER"/>
<protein>
    <submittedName>
        <fullName evidence="7">Deoxyribonuclease V</fullName>
        <ecNumber evidence="7">3.1.21.7</ecNumber>
    </submittedName>
</protein>
<dbReference type="GO" id="GO:0003727">
    <property type="term" value="F:single-stranded RNA binding"/>
    <property type="evidence" value="ECO:0007669"/>
    <property type="project" value="TreeGrafter"/>
</dbReference>
<comment type="subcellular location">
    <subcellularLocation>
        <location evidence="2">Cytoplasm</location>
    </subcellularLocation>
</comment>
<evidence type="ECO:0000256" key="3">
    <source>
        <dbReference type="ARBA" id="ARBA00022490"/>
    </source>
</evidence>
<name>E6N5Z7_CALS0</name>
<dbReference type="GO" id="GO:0006281">
    <property type="term" value="P:DNA repair"/>
    <property type="evidence" value="ECO:0007669"/>
    <property type="project" value="InterPro"/>
</dbReference>
<dbReference type="GO" id="GO:0005737">
    <property type="term" value="C:cytoplasm"/>
    <property type="evidence" value="ECO:0007669"/>
    <property type="project" value="UniProtKB-SubCell"/>
</dbReference>
<dbReference type="GO" id="GO:0016891">
    <property type="term" value="F:RNA endonuclease activity producing 5'-phosphomonoesters, hydrolytic mechanism"/>
    <property type="evidence" value="ECO:0007669"/>
    <property type="project" value="TreeGrafter"/>
</dbReference>
<keyword evidence="5" id="KW-0255">Endonuclease</keyword>
<reference evidence="7 9" key="2">
    <citation type="journal article" date="2011" name="Nucleic Acids Res.">
        <title>Insights into the evolution of Archaea and eukaryotic protein modifier systems revealed by the genome of a novel archaeal group.</title>
        <authorList>
            <person name="Nunoura T."/>
            <person name="Takaki Y."/>
            <person name="Kakuta J."/>
            <person name="Nishi S."/>
            <person name="Sugahara J."/>
            <person name="Kazama H."/>
            <person name="Chee G."/>
            <person name="Hattori M."/>
            <person name="Kanai A."/>
            <person name="Atomi H."/>
            <person name="Takai K."/>
            <person name="Takami H."/>
        </authorList>
    </citation>
    <scope>NUCLEOTIDE SEQUENCE [LARGE SCALE GENOMIC DNA]</scope>
</reference>
<dbReference type="STRING" id="311458.CSUB_C0730"/>
<dbReference type="PANTHER" id="PTHR28511:SF1">
    <property type="entry name" value="ENDONUCLEASE V"/>
    <property type="match status" value="1"/>
</dbReference>
<evidence type="ECO:0000256" key="5">
    <source>
        <dbReference type="ARBA" id="ARBA00022759"/>
    </source>
</evidence>